<dbReference type="InterPro" id="IPR009430">
    <property type="entry name" value="GvpL/GvpF"/>
</dbReference>
<comment type="similarity">
    <text evidence="3">Belongs to the gas vesicle GvpF/GvpL family.</text>
</comment>
<evidence type="ECO:0000256" key="1">
    <source>
        <dbReference type="ARBA" id="ARBA00022987"/>
    </source>
</evidence>
<dbReference type="GO" id="GO:0031412">
    <property type="term" value="P:gas vesicle organization"/>
    <property type="evidence" value="ECO:0007669"/>
    <property type="project" value="InterPro"/>
</dbReference>
<dbReference type="GO" id="GO:0031411">
    <property type="term" value="C:gas vesicle"/>
    <property type="evidence" value="ECO:0007669"/>
    <property type="project" value="UniProtKB-SubCell"/>
</dbReference>
<name>A0AA97AHM5_9CYAN</name>
<comment type="subcellular location">
    <subcellularLocation>
        <location evidence="2">Gas vesicle</location>
    </subcellularLocation>
</comment>
<dbReference type="EMBL" id="CP053586">
    <property type="protein sequence ID" value="WNZ24674.1"/>
    <property type="molecule type" value="Genomic_DNA"/>
</dbReference>
<gene>
    <name evidence="4" type="ORF">HJG54_18680</name>
</gene>
<reference evidence="4" key="1">
    <citation type="submission" date="2020-05" db="EMBL/GenBank/DDBJ databases">
        <authorList>
            <person name="Zhu T."/>
            <person name="Keshari N."/>
            <person name="Lu X."/>
        </authorList>
    </citation>
    <scope>NUCLEOTIDE SEQUENCE</scope>
    <source>
        <strain evidence="4">NK1-12</strain>
    </source>
</reference>
<proteinExistence type="inferred from homology"/>
<evidence type="ECO:0000256" key="3">
    <source>
        <dbReference type="ARBA" id="ARBA00035643"/>
    </source>
</evidence>
<organism evidence="4">
    <name type="scientific">Leptolyngbya sp. NK1-12</name>
    <dbReference type="NCBI Taxonomy" id="2547451"/>
    <lineage>
        <taxon>Bacteria</taxon>
        <taxon>Bacillati</taxon>
        <taxon>Cyanobacteriota</taxon>
        <taxon>Cyanophyceae</taxon>
        <taxon>Leptolyngbyales</taxon>
        <taxon>Leptolyngbyaceae</taxon>
        <taxon>Leptolyngbya group</taxon>
        <taxon>Leptolyngbya</taxon>
    </lineage>
</organism>
<dbReference type="AlphaFoldDB" id="A0AA97AHM5"/>
<dbReference type="PANTHER" id="PTHR36852:SF1">
    <property type="entry name" value="PROTEIN GVPL 2"/>
    <property type="match status" value="1"/>
</dbReference>
<protein>
    <submittedName>
        <fullName evidence="4">Gas vesicle protein</fullName>
    </submittedName>
</protein>
<evidence type="ECO:0000313" key="4">
    <source>
        <dbReference type="EMBL" id="WNZ24674.1"/>
    </source>
</evidence>
<dbReference type="RefSeq" id="WP_316430582.1">
    <property type="nucleotide sequence ID" value="NZ_CP053586.1"/>
</dbReference>
<evidence type="ECO:0000256" key="2">
    <source>
        <dbReference type="ARBA" id="ARBA00035108"/>
    </source>
</evidence>
<accession>A0AA97AHM5</accession>
<dbReference type="PANTHER" id="PTHR36852">
    <property type="entry name" value="PROTEIN GVPL 2"/>
    <property type="match status" value="1"/>
</dbReference>
<sequence length="223" mass="25818">MYTYAFLLNGDRPLELPEGIWGPLELVSLAELAALVEPDLAFETLQQSDRQLMQAVLSHDRVIQEVFQQTAVLPLRFGTCFISRQGLLDHLRAHQQTYLDKLRQLQDKAEYTLKAVPLSLPEQPIASSISGKDYFLAKRQLYQDQAQWQQQQQQELESLNRLIRDRYPGAVRGNQTNDGIERFYVLRSRQAESDLQADLSLWQTQLLHWELSLGEPLPPYHFV</sequence>
<keyword evidence="1" id="KW-0304">Gas vesicle</keyword>
<dbReference type="Pfam" id="PF06386">
    <property type="entry name" value="GvpL_GvpF"/>
    <property type="match status" value="1"/>
</dbReference>